<evidence type="ECO:0000313" key="1">
    <source>
        <dbReference type="EMBL" id="MFC7178598.1"/>
    </source>
</evidence>
<evidence type="ECO:0000313" key="2">
    <source>
        <dbReference type="Proteomes" id="UP001596435"/>
    </source>
</evidence>
<keyword evidence="2" id="KW-1185">Reference proteome</keyword>
<accession>A0ABW2FUN0</accession>
<comment type="caution">
    <text evidence="1">The sequence shown here is derived from an EMBL/GenBank/DDBJ whole genome shotgun (WGS) entry which is preliminary data.</text>
</comment>
<sequence>MTSHQDGRTSRSIMNNRRREQLLKASAPLLTAGEQVEFATLTKVGTVSAGRRLATTAVVGVLTAGTVTAIATPRPVYLALTDRRLLFFGVDQLGGKPTKLLMALPREAVTASPAAKAAFGLLLTTRLSVAGEERDLKLTFATAVRADGRELLSRLPVTA</sequence>
<dbReference type="Proteomes" id="UP001596435">
    <property type="component" value="Unassembled WGS sequence"/>
</dbReference>
<name>A0ABW2FUN0_9ACTN</name>
<dbReference type="RefSeq" id="WP_345709346.1">
    <property type="nucleotide sequence ID" value="NZ_BAABKV010000001.1"/>
</dbReference>
<reference evidence="2" key="1">
    <citation type="journal article" date="2019" name="Int. J. Syst. Evol. Microbiol.">
        <title>The Global Catalogue of Microorganisms (GCM) 10K type strain sequencing project: providing services to taxonomists for standard genome sequencing and annotation.</title>
        <authorList>
            <consortium name="The Broad Institute Genomics Platform"/>
            <consortium name="The Broad Institute Genome Sequencing Center for Infectious Disease"/>
            <person name="Wu L."/>
            <person name="Ma J."/>
        </authorList>
    </citation>
    <scope>NUCLEOTIDE SEQUENCE [LARGE SCALE GENOMIC DNA]</scope>
    <source>
        <strain evidence="2">CGMCC 1.12859</strain>
    </source>
</reference>
<organism evidence="1 2">
    <name type="scientific">Kitasatospora paranensis</name>
    <dbReference type="NCBI Taxonomy" id="258053"/>
    <lineage>
        <taxon>Bacteria</taxon>
        <taxon>Bacillati</taxon>
        <taxon>Actinomycetota</taxon>
        <taxon>Actinomycetes</taxon>
        <taxon>Kitasatosporales</taxon>
        <taxon>Streptomycetaceae</taxon>
        <taxon>Kitasatospora</taxon>
    </lineage>
</organism>
<proteinExistence type="predicted"/>
<protein>
    <submittedName>
        <fullName evidence="1">Uncharacterized protein</fullName>
    </submittedName>
</protein>
<dbReference type="EMBL" id="JBHTAJ010000005">
    <property type="protein sequence ID" value="MFC7178598.1"/>
    <property type="molecule type" value="Genomic_DNA"/>
</dbReference>
<gene>
    <name evidence="1" type="ORF">ACFQMG_03350</name>
</gene>